<dbReference type="SUPFAM" id="SSF53756">
    <property type="entry name" value="UDP-Glycosyltransferase/glycogen phosphorylase"/>
    <property type="match status" value="1"/>
</dbReference>
<dbReference type="GO" id="GO:0016757">
    <property type="term" value="F:glycosyltransferase activity"/>
    <property type="evidence" value="ECO:0007669"/>
    <property type="project" value="InterPro"/>
</dbReference>
<keyword evidence="2" id="KW-0472">Membrane</keyword>
<reference evidence="4 5" key="1">
    <citation type="submission" date="2019-05" db="EMBL/GenBank/DDBJ databases">
        <authorList>
            <person name="Zhang J.-Y."/>
            <person name="Feg X."/>
            <person name="Du Z.-J."/>
        </authorList>
    </citation>
    <scope>NUCLEOTIDE SEQUENCE [LARGE SCALE GENOMIC DNA]</scope>
    <source>
        <strain evidence="4 5">RZ26</strain>
    </source>
</reference>
<feature type="domain" description="Glycosyl transferase family 1" evidence="3">
    <location>
        <begin position="209"/>
        <end position="379"/>
    </location>
</feature>
<dbReference type="Gene3D" id="3.40.50.2000">
    <property type="entry name" value="Glycogen Phosphorylase B"/>
    <property type="match status" value="1"/>
</dbReference>
<dbReference type="GO" id="GO:0009103">
    <property type="term" value="P:lipopolysaccharide biosynthetic process"/>
    <property type="evidence" value="ECO:0007669"/>
    <property type="project" value="TreeGrafter"/>
</dbReference>
<evidence type="ECO:0000313" key="4">
    <source>
        <dbReference type="EMBL" id="TMM58224.1"/>
    </source>
</evidence>
<evidence type="ECO:0000259" key="3">
    <source>
        <dbReference type="Pfam" id="PF00534"/>
    </source>
</evidence>
<feature type="transmembrane region" description="Helical" evidence="2">
    <location>
        <begin position="130"/>
        <end position="150"/>
    </location>
</feature>
<dbReference type="RefSeq" id="WP_138656156.1">
    <property type="nucleotide sequence ID" value="NZ_VATY01000001.1"/>
</dbReference>
<keyword evidence="2" id="KW-1133">Transmembrane helix</keyword>
<name>A0A5S3QK76_9FLAO</name>
<gene>
    <name evidence="4" type="ORF">FEE95_02005</name>
</gene>
<organism evidence="4 5">
    <name type="scientific">Maribacter algarum</name>
    <name type="common">ex Zhang et al. 2020</name>
    <dbReference type="NCBI Taxonomy" id="2578118"/>
    <lineage>
        <taxon>Bacteria</taxon>
        <taxon>Pseudomonadati</taxon>
        <taxon>Bacteroidota</taxon>
        <taxon>Flavobacteriia</taxon>
        <taxon>Flavobacteriales</taxon>
        <taxon>Flavobacteriaceae</taxon>
        <taxon>Maribacter</taxon>
    </lineage>
</organism>
<evidence type="ECO:0000256" key="1">
    <source>
        <dbReference type="ARBA" id="ARBA00022679"/>
    </source>
</evidence>
<evidence type="ECO:0000313" key="5">
    <source>
        <dbReference type="Proteomes" id="UP000310314"/>
    </source>
</evidence>
<dbReference type="EMBL" id="VATY01000001">
    <property type="protein sequence ID" value="TMM58224.1"/>
    <property type="molecule type" value="Genomic_DNA"/>
</dbReference>
<evidence type="ECO:0000256" key="2">
    <source>
        <dbReference type="SAM" id="Phobius"/>
    </source>
</evidence>
<keyword evidence="2" id="KW-0812">Transmembrane</keyword>
<dbReference type="OrthoDB" id="9816564at2"/>
<dbReference type="AlphaFoldDB" id="A0A5S3QK76"/>
<dbReference type="PANTHER" id="PTHR46401:SF2">
    <property type="entry name" value="GLYCOSYLTRANSFERASE WBBK-RELATED"/>
    <property type="match status" value="1"/>
</dbReference>
<accession>A0A5S3QK76</accession>
<dbReference type="Proteomes" id="UP000310314">
    <property type="component" value="Unassembled WGS sequence"/>
</dbReference>
<keyword evidence="5" id="KW-1185">Reference proteome</keyword>
<comment type="caution">
    <text evidence="4">The sequence shown here is derived from an EMBL/GenBank/DDBJ whole genome shotgun (WGS) entry which is preliminary data.</text>
</comment>
<protein>
    <submittedName>
        <fullName evidence="4">Glycosyltransferase family 4 protein</fullName>
    </submittedName>
</protein>
<proteinExistence type="predicted"/>
<keyword evidence="1 4" id="KW-0808">Transferase</keyword>
<dbReference type="Pfam" id="PF00534">
    <property type="entry name" value="Glycos_transf_1"/>
    <property type="match status" value="1"/>
</dbReference>
<dbReference type="InterPro" id="IPR001296">
    <property type="entry name" value="Glyco_trans_1"/>
</dbReference>
<dbReference type="PANTHER" id="PTHR46401">
    <property type="entry name" value="GLYCOSYLTRANSFERASE WBBK-RELATED"/>
    <property type="match status" value="1"/>
</dbReference>
<sequence>MSKENMKEVKSVVFLGDSGFPVGLAHIQRMTLMGRALIEAGCEVRVVCRYGVWRKNVKTDYGKEGIHEGIHYKYTVDSPFRQEGFISRQYQRLKGLINEFFYLIKLKKEGSIDAAVLSTMNFTDALRYKLYSVFLGFPIALSLLEMASALDRRSSISMRIQNWLMEKWLLKRFEGAMPISNKLCEFYADIAPNKGNMKVPVICDYDTFAEVKRNPQEPYFLYCASISFMDVVEFVLDSYQNMKNKDKFKLYLLIGVREQWQFEELQEKLNKRFPKGNVRLFSNVPYQELMQLFTDAQALLIPLRHTVEDTARFPHKIGEYLATGNPVITTNVGEISAYFEDEVTALISQKYDVEEFAQKMDYVPDNLEQARKVGIQGKELGERNFHFKVYGQKMKQFLQDLK</sequence>